<dbReference type="Gene3D" id="1.20.5.170">
    <property type="match status" value="1"/>
</dbReference>
<dbReference type="InterPro" id="IPR011598">
    <property type="entry name" value="bHLH_dom"/>
</dbReference>
<dbReference type="GO" id="GO:0000978">
    <property type="term" value="F:RNA polymerase II cis-regulatory region sequence-specific DNA binding"/>
    <property type="evidence" value="ECO:0007669"/>
    <property type="project" value="TreeGrafter"/>
</dbReference>
<dbReference type="EMBL" id="OB794874">
    <property type="protein sequence ID" value="CAD7431247.1"/>
    <property type="molecule type" value="Genomic_DNA"/>
</dbReference>
<dbReference type="Gene3D" id="4.10.280.10">
    <property type="entry name" value="Helix-loop-helix DNA-binding domain"/>
    <property type="match status" value="1"/>
</dbReference>
<dbReference type="GO" id="GO:0005634">
    <property type="term" value="C:nucleus"/>
    <property type="evidence" value="ECO:0007669"/>
    <property type="project" value="UniProtKB-SubCell"/>
</dbReference>
<keyword evidence="3" id="KW-0805">Transcription regulation</keyword>
<dbReference type="FunFam" id="4.10.280.10:FF:000003">
    <property type="entry name" value="microphthalmia-associated transcription factor isoform X1"/>
    <property type="match status" value="1"/>
</dbReference>
<dbReference type="InterPro" id="IPR036638">
    <property type="entry name" value="HLH_DNA-bd_sf"/>
</dbReference>
<dbReference type="AlphaFoldDB" id="A0A7R9EC02"/>
<evidence type="ECO:0000256" key="7">
    <source>
        <dbReference type="ARBA" id="ARBA00023242"/>
    </source>
</evidence>
<evidence type="ECO:0000259" key="9">
    <source>
        <dbReference type="PROSITE" id="PS50888"/>
    </source>
</evidence>
<accession>A0A7R9EC02</accession>
<evidence type="ECO:0000256" key="4">
    <source>
        <dbReference type="ARBA" id="ARBA00023125"/>
    </source>
</evidence>
<evidence type="ECO:0000256" key="1">
    <source>
        <dbReference type="ARBA" id="ARBA00004123"/>
    </source>
</evidence>
<dbReference type="Pfam" id="PF00010">
    <property type="entry name" value="HLH"/>
    <property type="match status" value="1"/>
</dbReference>
<evidence type="ECO:0000256" key="3">
    <source>
        <dbReference type="ARBA" id="ARBA00023015"/>
    </source>
</evidence>
<dbReference type="PANTHER" id="PTHR45776:SF2">
    <property type="entry name" value="MIP04163P"/>
    <property type="match status" value="1"/>
</dbReference>
<gene>
    <name evidence="10" type="ORF">TMSB3V08_LOCUS7988</name>
</gene>
<evidence type="ECO:0000256" key="6">
    <source>
        <dbReference type="ARBA" id="ARBA00023163"/>
    </source>
</evidence>
<dbReference type="GO" id="GO:0046983">
    <property type="term" value="F:protein dimerization activity"/>
    <property type="evidence" value="ECO:0007669"/>
    <property type="project" value="InterPro"/>
</dbReference>
<reference evidence="10" key="1">
    <citation type="submission" date="2020-11" db="EMBL/GenBank/DDBJ databases">
        <authorList>
            <person name="Tran Van P."/>
        </authorList>
    </citation>
    <scope>NUCLEOTIDE SEQUENCE</scope>
</reference>
<comment type="subcellular location">
    <subcellularLocation>
        <location evidence="1">Nucleus</location>
    </subcellularLocation>
</comment>
<dbReference type="GO" id="GO:0000981">
    <property type="term" value="F:DNA-binding transcription factor activity, RNA polymerase II-specific"/>
    <property type="evidence" value="ECO:0007669"/>
    <property type="project" value="TreeGrafter"/>
</dbReference>
<name>A0A7R9EC02_9NEOP</name>
<keyword evidence="6" id="KW-0804">Transcription</keyword>
<keyword evidence="5" id="KW-0010">Activator</keyword>
<keyword evidence="7" id="KW-0539">Nucleus</keyword>
<evidence type="ECO:0000313" key="10">
    <source>
        <dbReference type="EMBL" id="CAD7431247.1"/>
    </source>
</evidence>
<sequence>MASLVLTDSSQLTSDSQHLEEFLEDILSFEASSFASDNLKIGDPSHDLSSEIQVGTTSSLFEQFISYGGNGINKTSNSCPPDLPQLKHEPLHINDIELHALAKDRQKKDNHNMIERRRRFNINDRIKELGTLLPKNNDPYYEIVRDVRPNKGTILKSSVDYIKVLKHDVHRMKQVEARQKQLEFQNRRLLLRVQELELQAKAHGLPVSEFDWQSCTPVGIVTGTNTLMKPHSLLQNPLRKMPDLVTKASTLSVAQMEDLMDDDHLVNGDPMLSSHVPSPGLSDNNMHNMDSIDSIDDELDDSNPLTDDIEMIVTSELVQIWKADLFGSDAYNSRRQSQLDRLVLSTTKVLPDLLFEAEGLELVQTRSPMRKNEKLLE</sequence>
<comment type="similarity">
    <text evidence="2">Belongs to the MiT/TFE family.</text>
</comment>
<dbReference type="SUPFAM" id="SSF47459">
    <property type="entry name" value="HLH, helix-loop-helix DNA-binding domain"/>
    <property type="match status" value="1"/>
</dbReference>
<evidence type="ECO:0000256" key="2">
    <source>
        <dbReference type="ARBA" id="ARBA00008289"/>
    </source>
</evidence>
<proteinExistence type="inferred from homology"/>
<evidence type="ECO:0000256" key="8">
    <source>
        <dbReference type="SAM" id="Coils"/>
    </source>
</evidence>
<keyword evidence="4" id="KW-0238">DNA-binding</keyword>
<protein>
    <recommendedName>
        <fullName evidence="9">BHLH domain-containing protein</fullName>
    </recommendedName>
</protein>
<dbReference type="SMART" id="SM00353">
    <property type="entry name" value="HLH"/>
    <property type="match status" value="1"/>
</dbReference>
<evidence type="ECO:0000256" key="5">
    <source>
        <dbReference type="ARBA" id="ARBA00023159"/>
    </source>
</evidence>
<keyword evidence="8" id="KW-0175">Coiled coil</keyword>
<dbReference type="PANTHER" id="PTHR45776">
    <property type="entry name" value="MIP04163P"/>
    <property type="match status" value="1"/>
</dbReference>
<feature type="coiled-coil region" evidence="8">
    <location>
        <begin position="172"/>
        <end position="199"/>
    </location>
</feature>
<organism evidence="10">
    <name type="scientific">Timema monikensis</name>
    <dbReference type="NCBI Taxonomy" id="170555"/>
    <lineage>
        <taxon>Eukaryota</taxon>
        <taxon>Metazoa</taxon>
        <taxon>Ecdysozoa</taxon>
        <taxon>Arthropoda</taxon>
        <taxon>Hexapoda</taxon>
        <taxon>Insecta</taxon>
        <taxon>Pterygota</taxon>
        <taxon>Neoptera</taxon>
        <taxon>Polyneoptera</taxon>
        <taxon>Phasmatodea</taxon>
        <taxon>Timematodea</taxon>
        <taxon>Timematoidea</taxon>
        <taxon>Timematidae</taxon>
        <taxon>Timema</taxon>
    </lineage>
</organism>
<feature type="domain" description="BHLH" evidence="9">
    <location>
        <begin position="106"/>
        <end position="165"/>
    </location>
</feature>
<dbReference type="PROSITE" id="PS50888">
    <property type="entry name" value="BHLH"/>
    <property type="match status" value="1"/>
</dbReference>